<evidence type="ECO:0000313" key="12">
    <source>
        <dbReference type="EMBL" id="MEH2559489.1"/>
    </source>
</evidence>
<dbReference type="SMART" id="SM00382">
    <property type="entry name" value="AAA"/>
    <property type="match status" value="1"/>
</dbReference>
<comment type="caution">
    <text evidence="12">The sequence shown here is derived from an EMBL/GenBank/DDBJ whole genome shotgun (WGS) entry which is preliminary data.</text>
</comment>
<comment type="subcellular location">
    <subcellularLocation>
        <location evidence="1">Cell membrane</location>
        <topology evidence="1">Multi-pass membrane protein</topology>
    </subcellularLocation>
</comment>
<dbReference type="PANTHER" id="PTHR24221:SF248">
    <property type="entry name" value="ABC TRANSPORTER TRANSMEMBRANE REGION"/>
    <property type="match status" value="1"/>
</dbReference>
<keyword evidence="7 9" id="KW-0472">Membrane</keyword>
<dbReference type="Gene3D" id="1.20.1560.10">
    <property type="entry name" value="ABC transporter type 1, transmembrane domain"/>
    <property type="match status" value="1"/>
</dbReference>
<dbReference type="PROSITE" id="PS00211">
    <property type="entry name" value="ABC_TRANSPORTER_1"/>
    <property type="match status" value="1"/>
</dbReference>
<keyword evidence="6 9" id="KW-1133">Transmembrane helix</keyword>
<dbReference type="PANTHER" id="PTHR24221">
    <property type="entry name" value="ATP-BINDING CASSETTE SUB-FAMILY B"/>
    <property type="match status" value="1"/>
</dbReference>
<comment type="similarity">
    <text evidence="2">Belongs to the ABC transporter superfamily.</text>
</comment>
<dbReference type="RefSeq" id="WP_334487596.1">
    <property type="nucleotide sequence ID" value="NZ_JAZHRV010000001.1"/>
</dbReference>
<keyword evidence="4" id="KW-0547">Nucleotide-binding</keyword>
<dbReference type="PROSITE" id="PS50929">
    <property type="entry name" value="ABC_TM1F"/>
    <property type="match status" value="1"/>
</dbReference>
<dbReference type="NCBIfam" id="TIGR01842">
    <property type="entry name" value="type_I_sec_PrtD"/>
    <property type="match status" value="1"/>
</dbReference>
<feature type="domain" description="ABC transmembrane type-1" evidence="11">
    <location>
        <begin position="2"/>
        <end position="278"/>
    </location>
</feature>
<evidence type="ECO:0000256" key="1">
    <source>
        <dbReference type="ARBA" id="ARBA00004651"/>
    </source>
</evidence>
<proteinExistence type="inferred from homology"/>
<evidence type="ECO:0000256" key="8">
    <source>
        <dbReference type="ARBA" id="ARBA00024722"/>
    </source>
</evidence>
<reference evidence="12 13" key="1">
    <citation type="submission" date="2024-02" db="EMBL/GenBank/DDBJ databases">
        <title>Adaptive strategies in a cosmopolitan and abundant soil bacterium.</title>
        <authorList>
            <person name="Carini P."/>
        </authorList>
    </citation>
    <scope>NUCLEOTIDE SEQUENCE [LARGE SCALE GENOMIC DNA]</scope>
    <source>
        <strain evidence="12 13">AZCC 1608</strain>
    </source>
</reference>
<organism evidence="12 13">
    <name type="scientific">Bradyrhizobium algeriense</name>
    <dbReference type="NCBI Taxonomy" id="634784"/>
    <lineage>
        <taxon>Bacteria</taxon>
        <taxon>Pseudomonadati</taxon>
        <taxon>Pseudomonadota</taxon>
        <taxon>Alphaproteobacteria</taxon>
        <taxon>Hyphomicrobiales</taxon>
        <taxon>Nitrobacteraceae</taxon>
        <taxon>Bradyrhizobium</taxon>
    </lineage>
</organism>
<dbReference type="Gene3D" id="3.40.50.300">
    <property type="entry name" value="P-loop containing nucleotide triphosphate hydrolases"/>
    <property type="match status" value="1"/>
</dbReference>
<keyword evidence="5 12" id="KW-0067">ATP-binding</keyword>
<dbReference type="InterPro" id="IPR003593">
    <property type="entry name" value="AAA+_ATPase"/>
</dbReference>
<dbReference type="SUPFAM" id="SSF52540">
    <property type="entry name" value="P-loop containing nucleoside triphosphate hydrolases"/>
    <property type="match status" value="1"/>
</dbReference>
<dbReference type="InterPro" id="IPR036640">
    <property type="entry name" value="ABC1_TM_sf"/>
</dbReference>
<evidence type="ECO:0000256" key="3">
    <source>
        <dbReference type="ARBA" id="ARBA00022692"/>
    </source>
</evidence>
<evidence type="ECO:0000256" key="7">
    <source>
        <dbReference type="ARBA" id="ARBA00023136"/>
    </source>
</evidence>
<name>A0ABU8BLQ8_9BRAD</name>
<dbReference type="EMBL" id="JAZHRV010000001">
    <property type="protein sequence ID" value="MEH2559489.1"/>
    <property type="molecule type" value="Genomic_DNA"/>
</dbReference>
<feature type="transmembrane region" description="Helical" evidence="9">
    <location>
        <begin position="38"/>
        <end position="55"/>
    </location>
</feature>
<protein>
    <submittedName>
        <fullName evidence="12">ATP-binding cassette subfamily C protein</fullName>
    </submittedName>
</protein>
<evidence type="ECO:0000256" key="4">
    <source>
        <dbReference type="ARBA" id="ARBA00022741"/>
    </source>
</evidence>
<evidence type="ECO:0000256" key="2">
    <source>
        <dbReference type="ARBA" id="ARBA00005417"/>
    </source>
</evidence>
<keyword evidence="13" id="KW-1185">Reference proteome</keyword>
<sequence>MAWIAAFSVSINVLLLVLPLYSIEVFDRVISSGSVETLVGLTIIAATALVFGAAFDTLRSRLLSRFAVRFERHLAPIVLESTIVDATNRGDGRTHDLARVRELRTFLSSTTVVALLDAPFLPAFILILFFLHPWYGVIALIGTAILLAMGIASRWIARAEIAQAYQAAQKTQATLDGIVRHSALVRAMGWTRGAIREFMDLNDQALSPVVRASERVYAIGAVARMVRTILQVAAIAAGAWLVLQNEVLAGSLIASSILIARTLQPMEGLISAWRALASAHEAWKQVQAAAAPMLVRERRTLLPSPSGRIEVKRVTYRMATAQRPILAGVTFECQPSEIVVVIGPTGAGKSTLLRLMAGLERPNGGTIRLDSAALHDWDPEQLGQFVGYLPQEVQLLGGTVAEAIAGFDDQARDEDIVAAAMLAQAHEMILSLPAGYQTEIGRDGNKLSGGQRQRIGLARAFFGNRKLILLDEPNSNLDPDGEKALCSAIELAKARGATLVIVTHRPRLLTIADAVLLLRDGAQLAFGPPAEVLRLPVTSSVSKPHVIRRQAEPQKLTVRGTPR</sequence>
<evidence type="ECO:0000256" key="9">
    <source>
        <dbReference type="SAM" id="Phobius"/>
    </source>
</evidence>
<gene>
    <name evidence="12" type="ORF">V1286_007018</name>
</gene>
<evidence type="ECO:0000256" key="6">
    <source>
        <dbReference type="ARBA" id="ARBA00022989"/>
    </source>
</evidence>
<dbReference type="InterPro" id="IPR011527">
    <property type="entry name" value="ABC1_TM_dom"/>
</dbReference>
<dbReference type="InterPro" id="IPR027417">
    <property type="entry name" value="P-loop_NTPase"/>
</dbReference>
<keyword evidence="3 9" id="KW-0812">Transmembrane</keyword>
<feature type="domain" description="ABC transporter" evidence="10">
    <location>
        <begin position="309"/>
        <end position="545"/>
    </location>
</feature>
<dbReference type="InterPro" id="IPR003439">
    <property type="entry name" value="ABC_transporter-like_ATP-bd"/>
</dbReference>
<evidence type="ECO:0000259" key="11">
    <source>
        <dbReference type="PROSITE" id="PS50929"/>
    </source>
</evidence>
<feature type="transmembrane region" description="Helical" evidence="9">
    <location>
        <begin position="106"/>
        <end position="131"/>
    </location>
</feature>
<dbReference type="InterPro" id="IPR039421">
    <property type="entry name" value="Type_1_exporter"/>
</dbReference>
<feature type="transmembrane region" description="Helical" evidence="9">
    <location>
        <begin position="137"/>
        <end position="157"/>
    </location>
</feature>
<accession>A0ABU8BLQ8</accession>
<dbReference type="Pfam" id="PF00005">
    <property type="entry name" value="ABC_tran"/>
    <property type="match status" value="1"/>
</dbReference>
<evidence type="ECO:0000259" key="10">
    <source>
        <dbReference type="PROSITE" id="PS50893"/>
    </source>
</evidence>
<evidence type="ECO:0000313" key="13">
    <source>
        <dbReference type="Proteomes" id="UP001364224"/>
    </source>
</evidence>
<dbReference type="CDD" id="cd03246">
    <property type="entry name" value="ABCC_Protease_Secretion"/>
    <property type="match status" value="1"/>
</dbReference>
<dbReference type="InterPro" id="IPR017871">
    <property type="entry name" value="ABC_transporter-like_CS"/>
</dbReference>
<dbReference type="SUPFAM" id="SSF90123">
    <property type="entry name" value="ABC transporter transmembrane region"/>
    <property type="match status" value="1"/>
</dbReference>
<dbReference type="PROSITE" id="PS50893">
    <property type="entry name" value="ABC_TRANSPORTER_2"/>
    <property type="match status" value="1"/>
</dbReference>
<evidence type="ECO:0000256" key="5">
    <source>
        <dbReference type="ARBA" id="ARBA00022840"/>
    </source>
</evidence>
<dbReference type="InterPro" id="IPR010128">
    <property type="entry name" value="ATPase_T1SS_PrtD-like"/>
</dbReference>
<dbReference type="Proteomes" id="UP001364224">
    <property type="component" value="Unassembled WGS sequence"/>
</dbReference>
<comment type="function">
    <text evidence="8">Involved in beta-(1--&gt;2)glucan export. Transmembrane domains (TMD) form a pore in the inner membrane and the ATP-binding domain (NBD) is responsible for energy generation.</text>
</comment>
<dbReference type="GO" id="GO:0005524">
    <property type="term" value="F:ATP binding"/>
    <property type="evidence" value="ECO:0007669"/>
    <property type="project" value="UniProtKB-KW"/>
</dbReference>